<evidence type="ECO:0000313" key="4">
    <source>
        <dbReference type="Proteomes" id="UP000011680"/>
    </source>
</evidence>
<evidence type="ECO:0000313" key="3">
    <source>
        <dbReference type="EMBL" id="EMA51156.1"/>
    </source>
</evidence>
<comment type="caution">
    <text evidence="3">The sequence shown here is derived from an EMBL/GenBank/DDBJ whole genome shotgun (WGS) entry which is preliminary data.</text>
</comment>
<name>M0MZX1_9EURY</name>
<dbReference type="InterPro" id="IPR011251">
    <property type="entry name" value="Luciferase-like_dom"/>
</dbReference>
<dbReference type="OrthoDB" id="167712at2157"/>
<dbReference type="Gene3D" id="3.20.20.30">
    <property type="entry name" value="Luciferase-like domain"/>
    <property type="match status" value="1"/>
</dbReference>
<dbReference type="PATRIC" id="fig|1227457.3.peg.3046"/>
<proteinExistence type="predicted"/>
<organism evidence="3 4">
    <name type="scientific">Halococcus thailandensis JCM 13552</name>
    <dbReference type="NCBI Taxonomy" id="1227457"/>
    <lineage>
        <taxon>Archaea</taxon>
        <taxon>Methanobacteriati</taxon>
        <taxon>Methanobacteriota</taxon>
        <taxon>Stenosarchaea group</taxon>
        <taxon>Halobacteria</taxon>
        <taxon>Halobacteriales</taxon>
        <taxon>Halococcaceae</taxon>
        <taxon>Halococcus</taxon>
    </lineage>
</organism>
<dbReference type="NCBIfam" id="TIGR03558">
    <property type="entry name" value="oxido_grp_1"/>
    <property type="match status" value="1"/>
</dbReference>
<evidence type="ECO:0000256" key="1">
    <source>
        <dbReference type="ARBA" id="ARBA00007789"/>
    </source>
</evidence>
<dbReference type="PANTHER" id="PTHR30137:SF6">
    <property type="entry name" value="LUCIFERASE-LIKE MONOOXYGENASE"/>
    <property type="match status" value="1"/>
</dbReference>
<feature type="domain" description="Luciferase-like" evidence="2">
    <location>
        <begin position="1"/>
        <end position="312"/>
    </location>
</feature>
<dbReference type="CDD" id="cd00347">
    <property type="entry name" value="Flavin_utilizing_monoxygenases"/>
    <property type="match status" value="2"/>
</dbReference>
<comment type="similarity">
    <text evidence="1">To bacterial alkanal monooxygenase alpha and beta chains.</text>
</comment>
<dbReference type="Proteomes" id="UP000011680">
    <property type="component" value="Unassembled WGS sequence"/>
</dbReference>
<dbReference type="GO" id="GO:0005829">
    <property type="term" value="C:cytosol"/>
    <property type="evidence" value="ECO:0007669"/>
    <property type="project" value="TreeGrafter"/>
</dbReference>
<dbReference type="eggNOG" id="arCOG02410">
    <property type="taxonomic scope" value="Archaea"/>
</dbReference>
<dbReference type="GO" id="GO:0016705">
    <property type="term" value="F:oxidoreductase activity, acting on paired donors, with incorporation or reduction of molecular oxygen"/>
    <property type="evidence" value="ECO:0007669"/>
    <property type="project" value="InterPro"/>
</dbReference>
<dbReference type="EMBL" id="AOMF01000166">
    <property type="protein sequence ID" value="EMA51156.1"/>
    <property type="molecule type" value="Genomic_DNA"/>
</dbReference>
<sequence>MDLSIVDLVPIPENGTATEAFENAVERAQHAEELGYSRYWVAEHHDFPERLASTTPEVLIPHIAAKTDDIRVGSGTVLLNHYSPYKVAESFSVLDALAPDRIDVGLGRATGDPVSNLALQEDRSEQHRSDDHAEKIDEVASHLYDGFDDEHPFDDLSLARSRDSVPEVWVLGASPSSAAIAGELGLPYCFAAFLRPGPAVEAFETYHDRFQPSSYGAGPEHSKGAIAVNVTCAETDEEAARRRATVEASRQRIRRGTINEDPIRSVDEAIEELGYVPDPTPTPLEPGQWPRQISGSPSTIRELLETITDQVGVDEVVVQNQMGDHEMMLETHELLADAVDLTPR</sequence>
<dbReference type="InterPro" id="IPR019949">
    <property type="entry name" value="CmoO-like"/>
</dbReference>
<dbReference type="InterPro" id="IPR036661">
    <property type="entry name" value="Luciferase-like_sf"/>
</dbReference>
<gene>
    <name evidence="3" type="ORF">C451_15718</name>
</gene>
<accession>M0MZX1</accession>
<dbReference type="AlphaFoldDB" id="M0MZX1"/>
<dbReference type="SUPFAM" id="SSF51679">
    <property type="entry name" value="Bacterial luciferase-like"/>
    <property type="match status" value="1"/>
</dbReference>
<keyword evidence="4" id="KW-1185">Reference proteome</keyword>
<dbReference type="InterPro" id="IPR050766">
    <property type="entry name" value="Bact_Lucif_Oxidored"/>
</dbReference>
<reference evidence="3 4" key="1">
    <citation type="journal article" date="2014" name="PLoS Genet.">
        <title>Phylogenetically driven sequencing of extremely halophilic archaea reveals strategies for static and dynamic osmo-response.</title>
        <authorList>
            <person name="Becker E.A."/>
            <person name="Seitzer P.M."/>
            <person name="Tritt A."/>
            <person name="Larsen D."/>
            <person name="Krusor M."/>
            <person name="Yao A.I."/>
            <person name="Wu D."/>
            <person name="Madern D."/>
            <person name="Eisen J.A."/>
            <person name="Darling A.E."/>
            <person name="Facciotti M.T."/>
        </authorList>
    </citation>
    <scope>NUCLEOTIDE SEQUENCE [LARGE SCALE GENOMIC DNA]</scope>
    <source>
        <strain evidence="3 4">JCM 13552</strain>
    </source>
</reference>
<protein>
    <submittedName>
        <fullName evidence="3">Luciferase family oxidoreductase, group 1</fullName>
    </submittedName>
</protein>
<dbReference type="RefSeq" id="WP_007741914.1">
    <property type="nucleotide sequence ID" value="NZ_AOMF01000166.1"/>
</dbReference>
<dbReference type="Pfam" id="PF00296">
    <property type="entry name" value="Bac_luciferase"/>
    <property type="match status" value="1"/>
</dbReference>
<dbReference type="STRING" id="1227457.C451_15718"/>
<dbReference type="PANTHER" id="PTHR30137">
    <property type="entry name" value="LUCIFERASE-LIKE MONOOXYGENASE"/>
    <property type="match status" value="1"/>
</dbReference>
<evidence type="ECO:0000259" key="2">
    <source>
        <dbReference type="Pfam" id="PF00296"/>
    </source>
</evidence>